<dbReference type="EMBL" id="BPLR01009035">
    <property type="protein sequence ID" value="GIY29202.1"/>
    <property type="molecule type" value="Genomic_DNA"/>
</dbReference>
<accession>A0AAV4SA24</accession>
<reference evidence="1 2" key="1">
    <citation type="submission" date="2021-06" db="EMBL/GenBank/DDBJ databases">
        <title>Caerostris extrusa draft genome.</title>
        <authorList>
            <person name="Kono N."/>
            <person name="Arakawa K."/>
        </authorList>
    </citation>
    <scope>NUCLEOTIDE SEQUENCE [LARGE SCALE GENOMIC DNA]</scope>
</reference>
<dbReference type="Proteomes" id="UP001054945">
    <property type="component" value="Unassembled WGS sequence"/>
</dbReference>
<keyword evidence="2" id="KW-1185">Reference proteome</keyword>
<organism evidence="1 2">
    <name type="scientific">Caerostris extrusa</name>
    <name type="common">Bark spider</name>
    <name type="synonym">Caerostris bankana</name>
    <dbReference type="NCBI Taxonomy" id="172846"/>
    <lineage>
        <taxon>Eukaryota</taxon>
        <taxon>Metazoa</taxon>
        <taxon>Ecdysozoa</taxon>
        <taxon>Arthropoda</taxon>
        <taxon>Chelicerata</taxon>
        <taxon>Arachnida</taxon>
        <taxon>Araneae</taxon>
        <taxon>Araneomorphae</taxon>
        <taxon>Entelegynae</taxon>
        <taxon>Araneoidea</taxon>
        <taxon>Araneidae</taxon>
        <taxon>Caerostris</taxon>
    </lineage>
</organism>
<name>A0AAV4SA24_CAEEX</name>
<comment type="caution">
    <text evidence="1">The sequence shown here is derived from an EMBL/GenBank/DDBJ whole genome shotgun (WGS) entry which is preliminary data.</text>
</comment>
<sequence length="129" mass="15141">MLSIRRNTAHIGELLQWPGKLIPLWKGKAKNQEKLLHTCKEAYHVHATVQRNIEGNIDADTKNKCRRPEENSGRKYVIHLGNQVGNIDIIFLEFFHRSFIQRLIILKKTSIMHMLKDLKLHLMLSHRNT</sequence>
<protein>
    <submittedName>
        <fullName evidence="1">Uncharacterized protein</fullName>
    </submittedName>
</protein>
<gene>
    <name evidence="1" type="ORF">CEXT_254341</name>
</gene>
<evidence type="ECO:0000313" key="2">
    <source>
        <dbReference type="Proteomes" id="UP001054945"/>
    </source>
</evidence>
<proteinExistence type="predicted"/>
<dbReference type="AlphaFoldDB" id="A0AAV4SA24"/>
<evidence type="ECO:0000313" key="1">
    <source>
        <dbReference type="EMBL" id="GIY29202.1"/>
    </source>
</evidence>